<dbReference type="PANTHER" id="PTHR43818:SF10">
    <property type="entry name" value="NADH-DEPENDENT DEHYDROGENASE-RELATED"/>
    <property type="match status" value="1"/>
</dbReference>
<sequence>MTKKETTKTSKAPSRREFIKTGALGVAAFSIVPRHVLGKGFVAPSDTLYIAGVGIGGKGASDIDGFHGSGKAKIAFLCDVDQKRGAETYAKYPDAKKYVDWRELFDKEVKNFDAVSVSTPDHTHAVIGTAAITLGKHIWIQKPLTHNIYEARLLAELAERYKVVSQMGNQGASNDGTRLLKEWFEAGLIGDIEDVYCWTNRPIWPQGVKWPTETSPVPSTLDWDLWQGPAAAKPYPKSDPNAQYGTVVPFNWRGWWAYGTGAIGDMGAHLIEAPMNVFDLKEVTSVESSVSTLYTNDESGPVATTSTLTFAPTSKTKKALKVHWSDGGIIPSRPDEIGPDEIWPTNGSLFIGTKGKMMAETYSDNARLLPVSRMDGLNVPVKYKRVPNGASGHYAQWVQACLAGYGNMEVSSPFEKAALLTEAMLIANLAIRGFTSSVDVPPAANAPAGSPMRKSYPSRGKKLLWDAKNMRVTNVDIVNQYVKGEYRDPWKLSGI</sequence>
<dbReference type="EMBL" id="SMGO01000002">
    <property type="protein sequence ID" value="TCK82647.1"/>
    <property type="molecule type" value="Genomic_DNA"/>
</dbReference>
<feature type="domain" description="Gfo/Idh/MocA-like oxidoreductase bacterial type C-terminal" evidence="2">
    <location>
        <begin position="212"/>
        <end position="281"/>
    </location>
</feature>
<dbReference type="PROSITE" id="PS51318">
    <property type="entry name" value="TAT"/>
    <property type="match status" value="1"/>
</dbReference>
<dbReference type="SUPFAM" id="SSF51735">
    <property type="entry name" value="NAD(P)-binding Rossmann-fold domains"/>
    <property type="match status" value="1"/>
</dbReference>
<feature type="domain" description="Gfo/Idh/MocA-like oxidoreductase N-terminal" evidence="1">
    <location>
        <begin position="52"/>
        <end position="168"/>
    </location>
</feature>
<dbReference type="InterPro" id="IPR050463">
    <property type="entry name" value="Gfo/Idh/MocA_oxidrdct_glycsds"/>
</dbReference>
<dbReference type="GO" id="GO:0000166">
    <property type="term" value="F:nucleotide binding"/>
    <property type="evidence" value="ECO:0007669"/>
    <property type="project" value="InterPro"/>
</dbReference>
<dbReference type="InterPro" id="IPR000683">
    <property type="entry name" value="Gfo/Idh/MocA-like_OxRdtase_N"/>
</dbReference>
<comment type="caution">
    <text evidence="3">The sequence shown here is derived from an EMBL/GenBank/DDBJ whole genome shotgun (WGS) entry which is preliminary data.</text>
</comment>
<dbReference type="Pfam" id="PF01408">
    <property type="entry name" value="GFO_IDH_MocA"/>
    <property type="match status" value="1"/>
</dbReference>
<evidence type="ECO:0000313" key="3">
    <source>
        <dbReference type="EMBL" id="TCK82647.1"/>
    </source>
</evidence>
<evidence type="ECO:0000259" key="1">
    <source>
        <dbReference type="Pfam" id="PF01408"/>
    </source>
</evidence>
<accession>A0A4R1LV59</accession>
<dbReference type="InterPro" id="IPR006311">
    <property type="entry name" value="TAT_signal"/>
</dbReference>
<dbReference type="PANTHER" id="PTHR43818">
    <property type="entry name" value="BCDNA.GH03377"/>
    <property type="match status" value="1"/>
</dbReference>
<evidence type="ECO:0000259" key="2">
    <source>
        <dbReference type="Pfam" id="PF19051"/>
    </source>
</evidence>
<dbReference type="Pfam" id="PF19051">
    <property type="entry name" value="GFO_IDH_MocA_C2"/>
    <property type="match status" value="1"/>
</dbReference>
<dbReference type="InterPro" id="IPR036291">
    <property type="entry name" value="NAD(P)-bd_dom_sf"/>
</dbReference>
<organism evidence="3 4">
    <name type="scientific">Albibacterium bauzanense</name>
    <dbReference type="NCBI Taxonomy" id="653929"/>
    <lineage>
        <taxon>Bacteria</taxon>
        <taxon>Pseudomonadati</taxon>
        <taxon>Bacteroidota</taxon>
        <taxon>Sphingobacteriia</taxon>
        <taxon>Sphingobacteriales</taxon>
        <taxon>Sphingobacteriaceae</taxon>
        <taxon>Albibacterium</taxon>
    </lineage>
</organism>
<reference evidence="3 4" key="1">
    <citation type="submission" date="2019-03" db="EMBL/GenBank/DDBJ databases">
        <title>Genomic Encyclopedia of Archaeal and Bacterial Type Strains, Phase II (KMG-II): from individual species to whole genera.</title>
        <authorList>
            <person name="Goeker M."/>
        </authorList>
    </citation>
    <scope>NUCLEOTIDE SEQUENCE [LARGE SCALE GENOMIC DNA]</scope>
    <source>
        <strain evidence="3 4">DSM 22554</strain>
    </source>
</reference>
<dbReference type="OrthoDB" id="726883at2"/>
<dbReference type="Gene3D" id="3.30.360.10">
    <property type="entry name" value="Dihydrodipicolinate Reductase, domain 2"/>
    <property type="match status" value="1"/>
</dbReference>
<dbReference type="Gene3D" id="3.40.50.720">
    <property type="entry name" value="NAD(P)-binding Rossmann-like Domain"/>
    <property type="match status" value="1"/>
</dbReference>
<dbReference type="RefSeq" id="WP_132222655.1">
    <property type="nucleotide sequence ID" value="NZ_SMGO01000002.1"/>
</dbReference>
<protein>
    <submittedName>
        <fullName evidence="3">Putative dehydrogenase</fullName>
    </submittedName>
</protein>
<dbReference type="SUPFAM" id="SSF55347">
    <property type="entry name" value="Glyceraldehyde-3-phosphate dehydrogenase-like, C-terminal domain"/>
    <property type="match status" value="1"/>
</dbReference>
<dbReference type="AlphaFoldDB" id="A0A4R1LV59"/>
<dbReference type="Proteomes" id="UP000294616">
    <property type="component" value="Unassembled WGS sequence"/>
</dbReference>
<keyword evidence="4" id="KW-1185">Reference proteome</keyword>
<proteinExistence type="predicted"/>
<evidence type="ECO:0000313" key="4">
    <source>
        <dbReference type="Proteomes" id="UP000294616"/>
    </source>
</evidence>
<gene>
    <name evidence="3" type="ORF">C8N28_1231</name>
</gene>
<name>A0A4R1LV59_9SPHI</name>
<dbReference type="InterPro" id="IPR043906">
    <property type="entry name" value="Gfo/Idh/MocA_OxRdtase_bact_C"/>
</dbReference>